<proteinExistence type="inferred from homology"/>
<evidence type="ECO:0000256" key="2">
    <source>
        <dbReference type="ARBA" id="ARBA00022649"/>
    </source>
</evidence>
<feature type="compositionally biased region" description="Low complexity" evidence="3">
    <location>
        <begin position="78"/>
        <end position="89"/>
    </location>
</feature>
<dbReference type="SUPFAM" id="SSF50118">
    <property type="entry name" value="Cell growth inhibitor/plasmid maintenance toxic component"/>
    <property type="match status" value="1"/>
</dbReference>
<evidence type="ECO:0000256" key="3">
    <source>
        <dbReference type="SAM" id="MobiDB-lite"/>
    </source>
</evidence>
<evidence type="ECO:0000313" key="5">
    <source>
        <dbReference type="Proteomes" id="UP001611075"/>
    </source>
</evidence>
<reference evidence="4 5" key="1">
    <citation type="submission" date="2024-10" db="EMBL/GenBank/DDBJ databases">
        <title>The Natural Products Discovery Center: Release of the First 8490 Sequenced Strains for Exploring Actinobacteria Biosynthetic Diversity.</title>
        <authorList>
            <person name="Kalkreuter E."/>
            <person name="Kautsar S.A."/>
            <person name="Yang D."/>
            <person name="Bader C.D."/>
            <person name="Teijaro C.N."/>
            <person name="Fluegel L."/>
            <person name="Davis C.M."/>
            <person name="Simpson J.R."/>
            <person name="Lauterbach L."/>
            <person name="Steele A.D."/>
            <person name="Gui C."/>
            <person name="Meng S."/>
            <person name="Li G."/>
            <person name="Viehrig K."/>
            <person name="Ye F."/>
            <person name="Su P."/>
            <person name="Kiefer A.F."/>
            <person name="Nichols A."/>
            <person name="Cepeda A.J."/>
            <person name="Yan W."/>
            <person name="Fan B."/>
            <person name="Jiang Y."/>
            <person name="Adhikari A."/>
            <person name="Zheng C.-J."/>
            <person name="Schuster L."/>
            <person name="Cowan T.M."/>
            <person name="Smanski M.J."/>
            <person name="Chevrette M.G."/>
            <person name="De Carvalho L.P.S."/>
            <person name="Shen B."/>
        </authorList>
    </citation>
    <scope>NUCLEOTIDE SEQUENCE [LARGE SCALE GENOMIC DNA]</scope>
    <source>
        <strain evidence="4 5">NPDC021253</strain>
    </source>
</reference>
<protein>
    <submittedName>
        <fullName evidence="4">Type II toxin-antitoxin system PemK/MazF family toxin</fullName>
    </submittedName>
</protein>
<sequence length="190" mass="21147">MPDWLLWALAIVLAVAAGWAWSEWRRRSAGPKRARRDRTRPQRDRPRPGSTDTRPGRGAGTRASGRPAAPPRPRAAERTTAPAGTPRPGEVWWAEVPYADGTGSKVRPCVVLRTDGRGADVLKVTSQDKSDRDDHVRIPTRDWDPGADHDSYLDISEPIRIATSAFRDNAGRCDPTLWRQLRTLPHLPTP</sequence>
<evidence type="ECO:0000313" key="4">
    <source>
        <dbReference type="EMBL" id="MFI0791323.1"/>
    </source>
</evidence>
<dbReference type="Proteomes" id="UP001611075">
    <property type="component" value="Unassembled WGS sequence"/>
</dbReference>
<name>A0ABW7SCD2_9ACTN</name>
<evidence type="ECO:0000256" key="1">
    <source>
        <dbReference type="ARBA" id="ARBA00007521"/>
    </source>
</evidence>
<accession>A0ABW7SCD2</accession>
<dbReference type="InterPro" id="IPR011067">
    <property type="entry name" value="Plasmid_toxin/cell-grow_inhib"/>
</dbReference>
<comment type="similarity">
    <text evidence="1">Belongs to the PemK/MazF family.</text>
</comment>
<keyword evidence="2" id="KW-1277">Toxin-antitoxin system</keyword>
<feature type="compositionally biased region" description="Basic residues" evidence="3">
    <location>
        <begin position="27"/>
        <end position="38"/>
    </location>
</feature>
<dbReference type="Pfam" id="PF02452">
    <property type="entry name" value="PemK_toxin"/>
    <property type="match status" value="1"/>
</dbReference>
<dbReference type="Gene3D" id="2.30.30.110">
    <property type="match status" value="1"/>
</dbReference>
<organism evidence="4 5">
    <name type="scientific">Micromonospora rubida</name>
    <dbReference type="NCBI Taxonomy" id="2697657"/>
    <lineage>
        <taxon>Bacteria</taxon>
        <taxon>Bacillati</taxon>
        <taxon>Actinomycetota</taxon>
        <taxon>Actinomycetes</taxon>
        <taxon>Micromonosporales</taxon>
        <taxon>Micromonosporaceae</taxon>
        <taxon>Micromonospora</taxon>
    </lineage>
</organism>
<dbReference type="RefSeq" id="WP_396675916.1">
    <property type="nucleotide sequence ID" value="NZ_JBIRPU010000001.1"/>
</dbReference>
<feature type="region of interest" description="Disordered" evidence="3">
    <location>
        <begin position="25"/>
        <end position="89"/>
    </location>
</feature>
<gene>
    <name evidence="4" type="ORF">ACH4OY_01270</name>
</gene>
<keyword evidence="5" id="KW-1185">Reference proteome</keyword>
<comment type="caution">
    <text evidence="4">The sequence shown here is derived from an EMBL/GenBank/DDBJ whole genome shotgun (WGS) entry which is preliminary data.</text>
</comment>
<dbReference type="InterPro" id="IPR003477">
    <property type="entry name" value="PemK-like"/>
</dbReference>
<dbReference type="EMBL" id="JBIRPU010000001">
    <property type="protein sequence ID" value="MFI0791323.1"/>
    <property type="molecule type" value="Genomic_DNA"/>
</dbReference>